<keyword evidence="5" id="KW-1185">Reference proteome</keyword>
<evidence type="ECO:0000259" key="3">
    <source>
        <dbReference type="PROSITE" id="PS50110"/>
    </source>
</evidence>
<evidence type="ECO:0000256" key="1">
    <source>
        <dbReference type="ARBA" id="ARBA00022553"/>
    </source>
</evidence>
<dbReference type="AlphaFoldDB" id="A0A1E7ZCV1"/>
<dbReference type="InterPro" id="IPR050595">
    <property type="entry name" value="Bact_response_regulator"/>
</dbReference>
<dbReference type="SUPFAM" id="SSF52172">
    <property type="entry name" value="CheY-like"/>
    <property type="match status" value="1"/>
</dbReference>
<dbReference type="EMBL" id="MDHN01000015">
    <property type="protein sequence ID" value="OFC71337.1"/>
    <property type="molecule type" value="Genomic_DNA"/>
</dbReference>
<dbReference type="OrthoDB" id="9800897at2"/>
<keyword evidence="1 2" id="KW-0597">Phosphoprotein</keyword>
<comment type="caution">
    <text evidence="4">The sequence shown here is derived from an EMBL/GenBank/DDBJ whole genome shotgun (WGS) entry which is preliminary data.</text>
</comment>
<dbReference type="PANTHER" id="PTHR44591:SF25">
    <property type="entry name" value="CHEMOTAXIS TWO-COMPONENT RESPONSE REGULATOR"/>
    <property type="match status" value="1"/>
</dbReference>
<organism evidence="4 5">
    <name type="scientific">Alteromonas confluentis</name>
    <dbReference type="NCBI Taxonomy" id="1656094"/>
    <lineage>
        <taxon>Bacteria</taxon>
        <taxon>Pseudomonadati</taxon>
        <taxon>Pseudomonadota</taxon>
        <taxon>Gammaproteobacteria</taxon>
        <taxon>Alteromonadales</taxon>
        <taxon>Alteromonadaceae</taxon>
        <taxon>Alteromonas/Salinimonas group</taxon>
        <taxon>Alteromonas</taxon>
    </lineage>
</organism>
<dbReference type="STRING" id="1656094.BFC18_09295"/>
<name>A0A1E7ZCV1_9ALTE</name>
<dbReference type="Proteomes" id="UP000175691">
    <property type="component" value="Unassembled WGS sequence"/>
</dbReference>
<accession>A0A1E7ZCV1</accession>
<feature type="modified residue" description="4-aspartylphosphate" evidence="2">
    <location>
        <position position="52"/>
    </location>
</feature>
<evidence type="ECO:0000313" key="5">
    <source>
        <dbReference type="Proteomes" id="UP000175691"/>
    </source>
</evidence>
<dbReference type="GO" id="GO:0000160">
    <property type="term" value="P:phosphorelay signal transduction system"/>
    <property type="evidence" value="ECO:0007669"/>
    <property type="project" value="InterPro"/>
</dbReference>
<evidence type="ECO:0000313" key="4">
    <source>
        <dbReference type="EMBL" id="OFC71337.1"/>
    </source>
</evidence>
<protein>
    <submittedName>
        <fullName evidence="4">Two-component system response regulator</fullName>
    </submittedName>
</protein>
<dbReference type="RefSeq" id="WP_070125023.1">
    <property type="nucleotide sequence ID" value="NZ_MDHN01000015.1"/>
</dbReference>
<reference evidence="4 5" key="1">
    <citation type="submission" date="2016-08" db="EMBL/GenBank/DDBJ databases">
        <authorList>
            <person name="Seilhamer J.J."/>
        </authorList>
    </citation>
    <scope>NUCLEOTIDE SEQUENCE [LARGE SCALE GENOMIC DNA]</scope>
    <source>
        <strain evidence="4 5">KCTC 42603</strain>
    </source>
</reference>
<dbReference type="SMART" id="SM00448">
    <property type="entry name" value="REC"/>
    <property type="match status" value="1"/>
</dbReference>
<proteinExistence type="predicted"/>
<dbReference type="PANTHER" id="PTHR44591">
    <property type="entry name" value="STRESS RESPONSE REGULATOR PROTEIN 1"/>
    <property type="match status" value="1"/>
</dbReference>
<dbReference type="Gene3D" id="3.40.50.2300">
    <property type="match status" value="1"/>
</dbReference>
<dbReference type="PROSITE" id="PS50110">
    <property type="entry name" value="RESPONSE_REGULATORY"/>
    <property type="match status" value="1"/>
</dbReference>
<feature type="domain" description="Response regulatory" evidence="3">
    <location>
        <begin position="3"/>
        <end position="119"/>
    </location>
</feature>
<gene>
    <name evidence="4" type="ORF">BFC18_09295</name>
</gene>
<dbReference type="InterPro" id="IPR011006">
    <property type="entry name" value="CheY-like_superfamily"/>
</dbReference>
<dbReference type="InterPro" id="IPR001789">
    <property type="entry name" value="Sig_transdc_resp-reg_receiver"/>
</dbReference>
<sequence length="122" mass="13642">MKTIMIVDDANTVRTYHRMIVASAQRQVEEAENGVEALEKAMGKQIDLFMVDVNMPKMDGYRLCQEIRRDDALNQVPIIMISTESQAGDATKAFDCGANFYMTKPVDGTTLNDMVSLMLGEE</sequence>
<dbReference type="Pfam" id="PF00072">
    <property type="entry name" value="Response_reg"/>
    <property type="match status" value="1"/>
</dbReference>
<evidence type="ECO:0000256" key="2">
    <source>
        <dbReference type="PROSITE-ProRule" id="PRU00169"/>
    </source>
</evidence>